<dbReference type="Proteomes" id="UP000499080">
    <property type="component" value="Unassembled WGS sequence"/>
</dbReference>
<dbReference type="GO" id="GO:0016887">
    <property type="term" value="F:ATP hydrolysis activity"/>
    <property type="evidence" value="ECO:0007669"/>
    <property type="project" value="InterPro"/>
</dbReference>
<dbReference type="PANTHER" id="PTHR10763">
    <property type="entry name" value="CELL DIVISION CONTROL PROTEIN 6-RELATED"/>
    <property type="match status" value="1"/>
</dbReference>
<evidence type="ECO:0000256" key="8">
    <source>
        <dbReference type="SAM" id="MobiDB-lite"/>
    </source>
</evidence>
<feature type="domain" description="Cdc6 C-terminal" evidence="9">
    <location>
        <begin position="384"/>
        <end position="464"/>
    </location>
</feature>
<dbReference type="GO" id="GO:0006270">
    <property type="term" value="P:DNA replication initiation"/>
    <property type="evidence" value="ECO:0007669"/>
    <property type="project" value="UniProtKB-UniRule"/>
</dbReference>
<evidence type="ECO:0000256" key="7">
    <source>
        <dbReference type="PIRNR" id="PIRNR001767"/>
    </source>
</evidence>
<evidence type="ECO:0000313" key="11">
    <source>
        <dbReference type="EMBL" id="GBN19141.1"/>
    </source>
</evidence>
<dbReference type="GO" id="GO:0051301">
    <property type="term" value="P:cell division"/>
    <property type="evidence" value="ECO:0007669"/>
    <property type="project" value="UniProtKB-UniRule"/>
</dbReference>
<dbReference type="EMBL" id="BGPR01006455">
    <property type="protein sequence ID" value="GBN19141.1"/>
    <property type="molecule type" value="Genomic_DNA"/>
</dbReference>
<dbReference type="InterPro" id="IPR015163">
    <property type="entry name" value="Cdc6_C"/>
</dbReference>
<organism evidence="10 12">
    <name type="scientific">Araneus ventricosus</name>
    <name type="common">Orbweaver spider</name>
    <name type="synonym">Epeira ventricosa</name>
    <dbReference type="NCBI Taxonomy" id="182803"/>
    <lineage>
        <taxon>Eukaryota</taxon>
        <taxon>Metazoa</taxon>
        <taxon>Ecdysozoa</taxon>
        <taxon>Arthropoda</taxon>
        <taxon>Chelicerata</taxon>
        <taxon>Arachnida</taxon>
        <taxon>Araneae</taxon>
        <taxon>Araneomorphae</taxon>
        <taxon>Entelegynae</taxon>
        <taxon>Araneoidea</taxon>
        <taxon>Araneidae</taxon>
        <taxon>Araneus</taxon>
    </lineage>
</organism>
<dbReference type="InterPro" id="IPR036388">
    <property type="entry name" value="WH-like_DNA-bd_sf"/>
</dbReference>
<keyword evidence="12" id="KW-1185">Reference proteome</keyword>
<dbReference type="SUPFAM" id="SSF46785">
    <property type="entry name" value="Winged helix' DNA-binding domain"/>
    <property type="match status" value="1"/>
</dbReference>
<dbReference type="InterPro" id="IPR049945">
    <property type="entry name" value="AAA_22"/>
</dbReference>
<dbReference type="GO" id="GO:0033314">
    <property type="term" value="P:mitotic DNA replication checkpoint signaling"/>
    <property type="evidence" value="ECO:0007669"/>
    <property type="project" value="TreeGrafter"/>
</dbReference>
<evidence type="ECO:0000256" key="4">
    <source>
        <dbReference type="ARBA" id="ARBA00022705"/>
    </source>
</evidence>
<dbReference type="Gene3D" id="1.10.8.60">
    <property type="match status" value="1"/>
</dbReference>
<dbReference type="PANTHER" id="PTHR10763:SF26">
    <property type="entry name" value="CELL DIVISION CONTROL PROTEIN 6 HOMOLOG"/>
    <property type="match status" value="1"/>
</dbReference>
<dbReference type="FunFam" id="3.40.50.300:FF:000547">
    <property type="entry name" value="Cell division control protein"/>
    <property type="match status" value="1"/>
</dbReference>
<dbReference type="InterPro" id="IPR054425">
    <property type="entry name" value="Cdc6_ORC1-like_ATPase_lid"/>
</dbReference>
<evidence type="ECO:0000256" key="5">
    <source>
        <dbReference type="ARBA" id="ARBA00023242"/>
    </source>
</evidence>
<dbReference type="InterPro" id="IPR016314">
    <property type="entry name" value="Cdc6/18"/>
</dbReference>
<keyword evidence="5 7" id="KW-0539">Nucleus</keyword>
<proteinExistence type="inferred from homology"/>
<dbReference type="EMBL" id="BGPR01006454">
    <property type="protein sequence ID" value="GBN19133.1"/>
    <property type="molecule type" value="Genomic_DNA"/>
</dbReference>
<feature type="region of interest" description="Disordered" evidence="8">
    <location>
        <begin position="38"/>
        <end position="67"/>
    </location>
</feature>
<dbReference type="GO" id="GO:0003688">
    <property type="term" value="F:DNA replication origin binding"/>
    <property type="evidence" value="ECO:0007669"/>
    <property type="project" value="TreeGrafter"/>
</dbReference>
<dbReference type="PIRSF" id="PIRSF001767">
    <property type="entry name" value="Cdc6"/>
    <property type="match status" value="1"/>
</dbReference>
<dbReference type="InterPro" id="IPR050311">
    <property type="entry name" value="ORC1/CDC6"/>
</dbReference>
<comment type="subcellular location">
    <subcellularLocation>
        <location evidence="1 7">Nucleus</location>
    </subcellularLocation>
</comment>
<dbReference type="InterPro" id="IPR036390">
    <property type="entry name" value="WH_DNA-bd_sf"/>
</dbReference>
<accession>A0A4Y2LYC3</accession>
<evidence type="ECO:0000256" key="1">
    <source>
        <dbReference type="ARBA" id="ARBA00004123"/>
    </source>
</evidence>
<comment type="function">
    <text evidence="7">Involved in the initiation of DNA replication. Also participates in checkpoint controls that ensure DNA replication is completed before mitosis is initiated.</text>
</comment>
<dbReference type="SMART" id="SM01074">
    <property type="entry name" value="Cdc6_C"/>
    <property type="match status" value="1"/>
</dbReference>
<evidence type="ECO:0000313" key="12">
    <source>
        <dbReference type="Proteomes" id="UP000499080"/>
    </source>
</evidence>
<evidence type="ECO:0000256" key="3">
    <source>
        <dbReference type="ARBA" id="ARBA00022618"/>
    </source>
</evidence>
<name>A0A4Y2LYC3_ARAVE</name>
<dbReference type="InterPro" id="IPR027417">
    <property type="entry name" value="P-loop_NTPase"/>
</dbReference>
<dbReference type="SUPFAM" id="SSF52540">
    <property type="entry name" value="P-loop containing nucleoside triphosphate hydrolases"/>
    <property type="match status" value="1"/>
</dbReference>
<comment type="similarity">
    <text evidence="2 7">Belongs to the CDC6/cdc18 family.</text>
</comment>
<dbReference type="OrthoDB" id="1926878at2759"/>
<dbReference type="GO" id="GO:0005634">
    <property type="term" value="C:nucleus"/>
    <property type="evidence" value="ECO:0007669"/>
    <property type="project" value="UniProtKB-SubCell"/>
</dbReference>
<evidence type="ECO:0000256" key="2">
    <source>
        <dbReference type="ARBA" id="ARBA00006184"/>
    </source>
</evidence>
<sequence>MSVQSHLRFPVKKGNILGSKSENSPLKSVGVKRALFGEAQSPASPKKARIVDENVPVSPSKEQSSPKQVSSLLRAKQAFHTSLPTRLIGRSAEISEIKSYVGERINNKTSGSLYISGAPGTGKTCSLMHVLESFDGKFSFAFVNCMSVSSPVTIYKTIAKELKLPSKVINSKSIADTLKKHVSASKTPIVLVLDEIEQLDCKGQQVLYNLFEWPHIPQSMFILITISNAMDLTDRILPRLHTFKYQPKLMNFSPYTKDQIVSILEDRLSEVQANGVPVIKPIAIQLCARKIAADSGDIRKALNVCMRAIQIVEKKLSKDVTLKTTSDDRCNPGSPMKRVASTQCVDVQEISAVLHKIYGSRLQTSSFAANSETVTMPLHSMILLCTLVLMKKHCKSQDMTVGKAYHTYKRICQKRDITSVNEGDFHRLCCDVECRGFLLLKPAKVARMAKIILKIDETEAERVMQDKAMLPSILADLSVLDK</sequence>
<dbReference type="Gene3D" id="1.10.10.10">
    <property type="entry name" value="Winged helix-like DNA-binding domain superfamily/Winged helix DNA-binding domain"/>
    <property type="match status" value="1"/>
</dbReference>
<evidence type="ECO:0000313" key="10">
    <source>
        <dbReference type="EMBL" id="GBN19133.1"/>
    </source>
</evidence>
<dbReference type="CDD" id="cd00009">
    <property type="entry name" value="AAA"/>
    <property type="match status" value="1"/>
</dbReference>
<dbReference type="Gene3D" id="3.40.50.300">
    <property type="entry name" value="P-loop containing nucleotide triphosphate hydrolases"/>
    <property type="match status" value="1"/>
</dbReference>
<dbReference type="Pfam" id="PF22606">
    <property type="entry name" value="Cdc6-ORC-like_ATPase_lid"/>
    <property type="match status" value="1"/>
</dbReference>
<keyword evidence="6" id="KW-0131">Cell cycle</keyword>
<keyword evidence="4" id="KW-0235">DNA replication</keyword>
<evidence type="ECO:0000259" key="9">
    <source>
        <dbReference type="SMART" id="SM01074"/>
    </source>
</evidence>
<feature type="region of interest" description="Disordered" evidence="8">
    <location>
        <begin position="1"/>
        <end position="25"/>
    </location>
</feature>
<dbReference type="Pfam" id="PF13401">
    <property type="entry name" value="AAA_22"/>
    <property type="match status" value="1"/>
</dbReference>
<reference evidence="10 12" key="1">
    <citation type="journal article" date="2019" name="Sci. Rep.">
        <title>Orb-weaving spider Araneus ventricosus genome elucidates the spidroin gene catalogue.</title>
        <authorList>
            <person name="Kono N."/>
            <person name="Nakamura H."/>
            <person name="Ohtoshi R."/>
            <person name="Moran D.A.P."/>
            <person name="Shinohara A."/>
            <person name="Yoshida Y."/>
            <person name="Fujiwara M."/>
            <person name="Mori M."/>
            <person name="Tomita M."/>
            <person name="Arakawa K."/>
        </authorList>
    </citation>
    <scope>NUCLEOTIDE SEQUENCE [LARGE SCALE GENOMIC DNA]</scope>
</reference>
<gene>
    <name evidence="10" type="primary">Cdc6_1</name>
    <name evidence="11" type="synonym">Cdc6_0</name>
    <name evidence="11" type="ORF">AVEN_163969_1</name>
    <name evidence="10" type="ORF">AVEN_263407_1</name>
</gene>
<protein>
    <recommendedName>
        <fullName evidence="7">Cell division control protein</fullName>
    </recommendedName>
</protein>
<keyword evidence="3 10" id="KW-0132">Cell division</keyword>
<dbReference type="AlphaFoldDB" id="A0A4Y2LYC3"/>
<comment type="caution">
    <text evidence="10">The sequence shown here is derived from an EMBL/GenBank/DDBJ whole genome shotgun (WGS) entry which is preliminary data.</text>
</comment>
<evidence type="ECO:0000256" key="6">
    <source>
        <dbReference type="ARBA" id="ARBA00023306"/>
    </source>
</evidence>
<dbReference type="Pfam" id="PF09079">
    <property type="entry name" value="WHD_Cdc6"/>
    <property type="match status" value="1"/>
</dbReference>